<dbReference type="GO" id="GO:0006152">
    <property type="term" value="P:purine nucleoside catabolic process"/>
    <property type="evidence" value="ECO:0007669"/>
    <property type="project" value="TreeGrafter"/>
</dbReference>
<dbReference type="Pfam" id="PF01156">
    <property type="entry name" value="IU_nuc_hydro"/>
    <property type="match status" value="1"/>
</dbReference>
<evidence type="ECO:0000313" key="5">
    <source>
        <dbReference type="EMBL" id="QNV37483.1"/>
    </source>
</evidence>
<dbReference type="RefSeq" id="WP_190724363.1">
    <property type="nucleotide sequence ID" value="NZ_CP061539.1"/>
</dbReference>
<dbReference type="GeneID" id="96624514"/>
<keyword evidence="2" id="KW-0326">Glycosidase</keyword>
<evidence type="ECO:0000256" key="3">
    <source>
        <dbReference type="SAM" id="MobiDB-lite"/>
    </source>
</evidence>
<name>A0A7H2BCT7_9MICC</name>
<dbReference type="EMBL" id="CP061539">
    <property type="protein sequence ID" value="QNV37483.1"/>
    <property type="molecule type" value="Genomic_DNA"/>
</dbReference>
<dbReference type="Gene3D" id="3.90.245.10">
    <property type="entry name" value="Ribonucleoside hydrolase-like"/>
    <property type="match status" value="1"/>
</dbReference>
<evidence type="ECO:0000256" key="2">
    <source>
        <dbReference type="ARBA" id="ARBA00023295"/>
    </source>
</evidence>
<dbReference type="GO" id="GO:0005829">
    <property type="term" value="C:cytosol"/>
    <property type="evidence" value="ECO:0007669"/>
    <property type="project" value="TreeGrafter"/>
</dbReference>
<dbReference type="InterPro" id="IPR001910">
    <property type="entry name" value="Inosine/uridine_hydrolase_dom"/>
</dbReference>
<reference evidence="5 6" key="1">
    <citation type="submission" date="2020-09" db="EMBL/GenBank/DDBJ databases">
        <title>Investigation of environmental microbes.</title>
        <authorList>
            <person name="Ou Y."/>
            <person name="Kang Q."/>
        </authorList>
    </citation>
    <scope>NUCLEOTIDE SEQUENCE [LARGE SCALE GENOMIC DNA]</scope>
    <source>
        <strain evidence="5 6">KJZ-14</strain>
    </source>
</reference>
<dbReference type="InterPro" id="IPR023186">
    <property type="entry name" value="IUNH"/>
</dbReference>
<dbReference type="PANTHER" id="PTHR12304:SF4">
    <property type="entry name" value="URIDINE NUCLEOSIDASE"/>
    <property type="match status" value="1"/>
</dbReference>
<dbReference type="SUPFAM" id="SSF53590">
    <property type="entry name" value="Nucleoside hydrolase"/>
    <property type="match status" value="1"/>
</dbReference>
<dbReference type="AlphaFoldDB" id="A0A7H2BCT7"/>
<organism evidence="5 6">
    <name type="scientific">Rothia terrae</name>
    <dbReference type="NCBI Taxonomy" id="396015"/>
    <lineage>
        <taxon>Bacteria</taxon>
        <taxon>Bacillati</taxon>
        <taxon>Actinomycetota</taxon>
        <taxon>Actinomycetes</taxon>
        <taxon>Micrococcales</taxon>
        <taxon>Micrococcaceae</taxon>
        <taxon>Rothia</taxon>
    </lineage>
</organism>
<protein>
    <submittedName>
        <fullName evidence="5">Nucleoside hydrolase</fullName>
    </submittedName>
</protein>
<keyword evidence="6" id="KW-1185">Reference proteome</keyword>
<evidence type="ECO:0000259" key="4">
    <source>
        <dbReference type="Pfam" id="PF01156"/>
    </source>
</evidence>
<feature type="region of interest" description="Disordered" evidence="3">
    <location>
        <begin position="79"/>
        <end position="106"/>
    </location>
</feature>
<dbReference type="GO" id="GO:0008477">
    <property type="term" value="F:purine nucleosidase activity"/>
    <property type="evidence" value="ECO:0007669"/>
    <property type="project" value="TreeGrafter"/>
</dbReference>
<evidence type="ECO:0000313" key="6">
    <source>
        <dbReference type="Proteomes" id="UP000516404"/>
    </source>
</evidence>
<dbReference type="KEGG" id="rter:IDM49_09705"/>
<proteinExistence type="predicted"/>
<dbReference type="Proteomes" id="UP000516404">
    <property type="component" value="Chromosome"/>
</dbReference>
<keyword evidence="1 5" id="KW-0378">Hydrolase</keyword>
<gene>
    <name evidence="5" type="ORF">IDM49_09705</name>
</gene>
<evidence type="ECO:0000256" key="1">
    <source>
        <dbReference type="ARBA" id="ARBA00022801"/>
    </source>
</evidence>
<accession>A0A7H2BCT7</accession>
<dbReference type="InterPro" id="IPR036452">
    <property type="entry name" value="Ribo_hydro-like"/>
</dbReference>
<dbReference type="PANTHER" id="PTHR12304">
    <property type="entry name" value="INOSINE-URIDINE PREFERRING NUCLEOSIDE HYDROLASE"/>
    <property type="match status" value="1"/>
</dbReference>
<sequence>MEHINVLIDCDPGIDDLLALTYALAHPQVKIKGLVASGGNTTTEQVARNIRGILELAGRQEIPWELGAAHPLAQELETTPETHGPRGVGYAKLPDRTTPTGKSHGEGARLWIDTVSQHPGEMIGIVLGPTTNLALALQQNPSIVQKLKALYIMGGAINHRGNTMPTTEWNVHSDPEALHSVLRAYSQPGLSHYPVLCPLDCTESIVMTPGHRQALVAGGGTVLEAVDQALEFYMQFHESDGLGYIAHVHDPYVTALAINDALQDIGDTDAHILGSSTQTVLDVELDGKLTRGQTIADWLGRWGREPNGRVLTSTEPEKFFAHYIHTVRAAYAR</sequence>
<feature type="domain" description="Inosine/uridine-preferring nucleoside hydrolase" evidence="4">
    <location>
        <begin position="6"/>
        <end position="320"/>
    </location>
</feature>